<dbReference type="PANTHER" id="PTHR43553">
    <property type="entry name" value="HEAVY METAL TRANSPORTER"/>
    <property type="match status" value="1"/>
</dbReference>
<reference evidence="6 7" key="1">
    <citation type="journal article" date="2019" name="Nat. Microbiol.">
        <title>Mediterranean grassland soil C-N compound turnover is dependent on rainfall and depth, and is mediated by genomically divergent microorganisms.</title>
        <authorList>
            <person name="Diamond S."/>
            <person name="Andeer P.F."/>
            <person name="Li Z."/>
            <person name="Crits-Christoph A."/>
            <person name="Burstein D."/>
            <person name="Anantharaman K."/>
            <person name="Lane K.R."/>
            <person name="Thomas B.C."/>
            <person name="Pan C."/>
            <person name="Northen T.R."/>
            <person name="Banfield J.F."/>
        </authorList>
    </citation>
    <scope>NUCLEOTIDE SEQUENCE [LARGE SCALE GENOMIC DNA]</scope>
    <source>
        <strain evidence="6">NP_7</strain>
    </source>
</reference>
<dbReference type="GO" id="GO:0043190">
    <property type="term" value="C:ATP-binding cassette (ABC) transporter complex"/>
    <property type="evidence" value="ECO:0007669"/>
    <property type="project" value="TreeGrafter"/>
</dbReference>
<dbReference type="SUPFAM" id="SSF52540">
    <property type="entry name" value="P-loop containing nucleoside triphosphate hydrolases"/>
    <property type="match status" value="1"/>
</dbReference>
<accession>A0A537J4Q3</accession>
<dbReference type="InterPro" id="IPR003439">
    <property type="entry name" value="ABC_transporter-like_ATP-bd"/>
</dbReference>
<dbReference type="InterPro" id="IPR027417">
    <property type="entry name" value="P-loop_NTPase"/>
</dbReference>
<dbReference type="InterPro" id="IPR003593">
    <property type="entry name" value="AAA+_ATPase"/>
</dbReference>
<evidence type="ECO:0000313" key="6">
    <source>
        <dbReference type="EMBL" id="TMI78528.1"/>
    </source>
</evidence>
<keyword evidence="4" id="KW-0067">ATP-binding</keyword>
<dbReference type="CDD" id="cd03225">
    <property type="entry name" value="ABC_cobalt_CbiO_domain1"/>
    <property type="match status" value="1"/>
</dbReference>
<dbReference type="PROSITE" id="PS50893">
    <property type="entry name" value="ABC_TRANSPORTER_2"/>
    <property type="match status" value="1"/>
</dbReference>
<evidence type="ECO:0000313" key="7">
    <source>
        <dbReference type="Proteomes" id="UP000320048"/>
    </source>
</evidence>
<keyword evidence="3" id="KW-0547">Nucleotide-binding</keyword>
<protein>
    <submittedName>
        <fullName evidence="6">Energy-coupling factor transporter ATPase</fullName>
    </submittedName>
</protein>
<dbReference type="PROSITE" id="PS00211">
    <property type="entry name" value="ABC_TRANSPORTER_1"/>
    <property type="match status" value="1"/>
</dbReference>
<proteinExistence type="inferred from homology"/>
<evidence type="ECO:0000256" key="2">
    <source>
        <dbReference type="ARBA" id="ARBA00022448"/>
    </source>
</evidence>
<evidence type="ECO:0000256" key="1">
    <source>
        <dbReference type="ARBA" id="ARBA00005417"/>
    </source>
</evidence>
<dbReference type="Proteomes" id="UP000320048">
    <property type="component" value="Unassembled WGS sequence"/>
</dbReference>
<dbReference type="InterPro" id="IPR017871">
    <property type="entry name" value="ABC_transporter-like_CS"/>
</dbReference>
<gene>
    <name evidence="6" type="ORF">E6H04_12270</name>
</gene>
<dbReference type="InterPro" id="IPR050095">
    <property type="entry name" value="ECF_ABC_transporter_ATP-bd"/>
</dbReference>
<dbReference type="Gene3D" id="3.40.50.300">
    <property type="entry name" value="P-loop containing nucleotide triphosphate hydrolases"/>
    <property type="match status" value="1"/>
</dbReference>
<organism evidence="6 7">
    <name type="scientific">Candidatus Segetimicrobium genomatis</name>
    <dbReference type="NCBI Taxonomy" id="2569760"/>
    <lineage>
        <taxon>Bacteria</taxon>
        <taxon>Bacillati</taxon>
        <taxon>Candidatus Sysuimicrobiota</taxon>
        <taxon>Candidatus Sysuimicrobiia</taxon>
        <taxon>Candidatus Sysuimicrobiales</taxon>
        <taxon>Candidatus Segetimicrobiaceae</taxon>
        <taxon>Candidatus Segetimicrobium</taxon>
    </lineage>
</organism>
<evidence type="ECO:0000256" key="3">
    <source>
        <dbReference type="ARBA" id="ARBA00022741"/>
    </source>
</evidence>
<keyword evidence="2" id="KW-0813">Transport</keyword>
<dbReference type="PANTHER" id="PTHR43553:SF24">
    <property type="entry name" value="ENERGY-COUPLING FACTOR TRANSPORTER ATP-BINDING PROTEIN ECFA1"/>
    <property type="match status" value="1"/>
</dbReference>
<feature type="domain" description="ABC transporter" evidence="5">
    <location>
        <begin position="1"/>
        <end position="213"/>
    </location>
</feature>
<dbReference type="GO" id="GO:0005524">
    <property type="term" value="F:ATP binding"/>
    <property type="evidence" value="ECO:0007669"/>
    <property type="project" value="UniProtKB-KW"/>
</dbReference>
<dbReference type="Pfam" id="PF00005">
    <property type="entry name" value="ABC_tran"/>
    <property type="match status" value="1"/>
</dbReference>
<dbReference type="GO" id="GO:0042626">
    <property type="term" value="F:ATPase-coupled transmembrane transporter activity"/>
    <property type="evidence" value="ECO:0007669"/>
    <property type="project" value="TreeGrafter"/>
</dbReference>
<sequence length="253" mass="27243">MPGTPFQRLALRGISLHVGTGEIVGIIGQTGSGKSTLIQYFNGLMRPLRGRVVIDGHELGGRSVGLAAIRRIVGVVFQDPEEQVFERVLGDDVAYGLRGLPFDAFKDRYTFSLSGGELRKAALAGVLALRPRVLVLDEPTSGLDPGSREDLQARIRAFRDRDGLTLVLVSHDMDEIARLSDRLYVLHDGTVAASGTPREIFGDGPRLAALGLAPPEPTQVLQRLRERGFHVPGDAVTPEEVEQALAALLEGAP</sequence>
<evidence type="ECO:0000256" key="4">
    <source>
        <dbReference type="ARBA" id="ARBA00022840"/>
    </source>
</evidence>
<evidence type="ECO:0000259" key="5">
    <source>
        <dbReference type="PROSITE" id="PS50893"/>
    </source>
</evidence>
<dbReference type="GO" id="GO:0016887">
    <property type="term" value="F:ATP hydrolysis activity"/>
    <property type="evidence" value="ECO:0007669"/>
    <property type="project" value="InterPro"/>
</dbReference>
<dbReference type="EMBL" id="VBAO01000366">
    <property type="protein sequence ID" value="TMI78528.1"/>
    <property type="molecule type" value="Genomic_DNA"/>
</dbReference>
<name>A0A537J4Q3_9BACT</name>
<dbReference type="SMART" id="SM00382">
    <property type="entry name" value="AAA"/>
    <property type="match status" value="1"/>
</dbReference>
<dbReference type="InterPro" id="IPR015856">
    <property type="entry name" value="ABC_transpr_CbiO/EcfA_su"/>
</dbReference>
<dbReference type="AlphaFoldDB" id="A0A537J4Q3"/>
<comment type="caution">
    <text evidence="6">The sequence shown here is derived from an EMBL/GenBank/DDBJ whole genome shotgun (WGS) entry which is preliminary data.</text>
</comment>
<comment type="similarity">
    <text evidence="1">Belongs to the ABC transporter superfamily.</text>
</comment>